<evidence type="ECO:0000256" key="3">
    <source>
        <dbReference type="ARBA" id="ARBA00011738"/>
    </source>
</evidence>
<dbReference type="EC" id="2.1.1.45" evidence="4"/>
<reference evidence="11" key="1">
    <citation type="submission" date="2020-04" db="EMBL/GenBank/DDBJ databases">
        <authorList>
            <person name="Chiriac C."/>
            <person name="Salcher M."/>
            <person name="Ghai R."/>
            <person name="Kavagutti S V."/>
        </authorList>
    </citation>
    <scope>NUCLEOTIDE SEQUENCE</scope>
</reference>
<evidence type="ECO:0000256" key="6">
    <source>
        <dbReference type="ARBA" id="ARBA00022603"/>
    </source>
</evidence>
<dbReference type="PANTHER" id="PTHR11548:SF1">
    <property type="entry name" value="THYMIDYLATE SYNTHASE 1"/>
    <property type="match status" value="1"/>
</dbReference>
<gene>
    <name evidence="11" type="ORF">UFOVP112_83</name>
</gene>
<evidence type="ECO:0000313" key="11">
    <source>
        <dbReference type="EMBL" id="CAB4128821.1"/>
    </source>
</evidence>
<dbReference type="InterPro" id="IPR045097">
    <property type="entry name" value="Thymidate_synth/dCMP_Mease"/>
</dbReference>
<feature type="domain" description="Thymidylate synthase/dCMP hydroxymethylase" evidence="10">
    <location>
        <begin position="3"/>
        <end position="303"/>
    </location>
</feature>
<dbReference type="PROSITE" id="PS00091">
    <property type="entry name" value="THYMIDYLATE_SYNTHASE"/>
    <property type="match status" value="1"/>
</dbReference>
<accession>A0A6J5L3A5</accession>
<protein>
    <recommendedName>
        <fullName evidence="5">Thymidylate synthase</fullName>
        <ecNumber evidence="4">2.1.1.45</ecNumber>
    </recommendedName>
</protein>
<evidence type="ECO:0000259" key="10">
    <source>
        <dbReference type="Pfam" id="PF00303"/>
    </source>
</evidence>
<evidence type="ECO:0000256" key="1">
    <source>
        <dbReference type="ARBA" id="ARBA00004992"/>
    </source>
</evidence>
<evidence type="ECO:0000256" key="4">
    <source>
        <dbReference type="ARBA" id="ARBA00011947"/>
    </source>
</evidence>
<dbReference type="Gene3D" id="3.30.572.10">
    <property type="entry name" value="Thymidylate synthase/dCMP hydroxymethylase domain"/>
    <property type="match status" value="1"/>
</dbReference>
<comment type="pathway">
    <text evidence="1">Pyrimidine metabolism; dTTP biosynthesis.</text>
</comment>
<dbReference type="PRINTS" id="PR00108">
    <property type="entry name" value="THYMDSNTHASE"/>
</dbReference>
<dbReference type="SUPFAM" id="SSF55831">
    <property type="entry name" value="Thymidylate synthase/dCMP hydroxymethylase"/>
    <property type="match status" value="1"/>
</dbReference>
<name>A0A6J5L3A5_9CAUD</name>
<keyword evidence="7" id="KW-0808">Transferase</keyword>
<comment type="similarity">
    <text evidence="2">Belongs to the thymidylate synthase family.</text>
</comment>
<dbReference type="NCBIfam" id="NF002497">
    <property type="entry name" value="PRK01827.1-3"/>
    <property type="match status" value="1"/>
</dbReference>
<dbReference type="GO" id="GO:0006575">
    <property type="term" value="P:modified amino acid metabolic process"/>
    <property type="evidence" value="ECO:0007669"/>
    <property type="project" value="UniProtKB-ARBA"/>
</dbReference>
<dbReference type="InterPro" id="IPR020940">
    <property type="entry name" value="Thymidylate_synthase_AS"/>
</dbReference>
<evidence type="ECO:0000256" key="8">
    <source>
        <dbReference type="ARBA" id="ARBA00022727"/>
    </source>
</evidence>
<dbReference type="HAMAP" id="MF_00008">
    <property type="entry name" value="Thymidy_synth_bact"/>
    <property type="match status" value="1"/>
</dbReference>
<evidence type="ECO:0000256" key="2">
    <source>
        <dbReference type="ARBA" id="ARBA00009972"/>
    </source>
</evidence>
<dbReference type="FunFam" id="3.30.572.10:FF:000007">
    <property type="entry name" value="thymidylate synthase isoform X2"/>
    <property type="match status" value="1"/>
</dbReference>
<dbReference type="GO" id="GO:0004799">
    <property type="term" value="F:thymidylate synthase activity"/>
    <property type="evidence" value="ECO:0007669"/>
    <property type="project" value="UniProtKB-EC"/>
</dbReference>
<dbReference type="NCBIfam" id="TIGR03284">
    <property type="entry name" value="thym_sym"/>
    <property type="match status" value="1"/>
</dbReference>
<dbReference type="GO" id="GO:0006231">
    <property type="term" value="P:dTMP biosynthetic process"/>
    <property type="evidence" value="ECO:0007669"/>
    <property type="project" value="InterPro"/>
</dbReference>
<dbReference type="InterPro" id="IPR023451">
    <property type="entry name" value="Thymidate_synth/dCMP_Mease_dom"/>
</dbReference>
<dbReference type="InterPro" id="IPR036926">
    <property type="entry name" value="Thymidate_synth/dCMP_Mease_sf"/>
</dbReference>
<organism evidence="11">
    <name type="scientific">uncultured Caudovirales phage</name>
    <dbReference type="NCBI Taxonomy" id="2100421"/>
    <lineage>
        <taxon>Viruses</taxon>
        <taxon>Duplodnaviria</taxon>
        <taxon>Heunggongvirae</taxon>
        <taxon>Uroviricota</taxon>
        <taxon>Caudoviricetes</taxon>
        <taxon>Peduoviridae</taxon>
        <taxon>Maltschvirus</taxon>
        <taxon>Maltschvirus maltsch</taxon>
    </lineage>
</organism>
<keyword evidence="8" id="KW-0545">Nucleotide biosynthesis</keyword>
<keyword evidence="6" id="KW-0489">Methyltransferase</keyword>
<evidence type="ECO:0000256" key="7">
    <source>
        <dbReference type="ARBA" id="ARBA00022679"/>
    </source>
</evidence>
<dbReference type="EMBL" id="LR796233">
    <property type="protein sequence ID" value="CAB4128821.1"/>
    <property type="molecule type" value="Genomic_DNA"/>
</dbReference>
<dbReference type="PANTHER" id="PTHR11548">
    <property type="entry name" value="THYMIDYLATE SYNTHASE 1"/>
    <property type="match status" value="1"/>
</dbReference>
<evidence type="ECO:0000256" key="5">
    <source>
        <dbReference type="ARBA" id="ARBA00015931"/>
    </source>
</evidence>
<dbReference type="CDD" id="cd00351">
    <property type="entry name" value="TS_Pyrimidine_HMase"/>
    <property type="match status" value="1"/>
</dbReference>
<evidence type="ECO:0000256" key="9">
    <source>
        <dbReference type="PROSITE-ProRule" id="PRU10016"/>
    </source>
</evidence>
<dbReference type="GO" id="GO:0032259">
    <property type="term" value="P:methylation"/>
    <property type="evidence" value="ECO:0007669"/>
    <property type="project" value="UniProtKB-KW"/>
</dbReference>
<comment type="subunit">
    <text evidence="3">Homodimer.</text>
</comment>
<proteinExistence type="inferred from homology"/>
<sequence>MIQYLNALKQVLEQGEVRDDRTGVGTISLFGMQQRYDLSKSFPAVTTKKLAWRACVGELLWMIEGSGSERRLAEITHGTSDGKVTIWTPNALAPYWRPKAKFEGDLGRVYGVQWRRWRTVQQHNAEEFKDSFGTWYRSASSYEEKYVDQLTDLINGIKQDPHGRRHILSAWNPGELDQMALPPCHMFAQFYVSKDNRLSCQMYQRSCDMFLGVPFNIASYSLLTTLIAQVCGLQVGEFVHVLGDAHIYLNHVEQVKEQLAREPLPAPTLWLNPDVTDITKFTMDDIKLTNYQSHGSIKADMAV</sequence>
<dbReference type="Pfam" id="PF00303">
    <property type="entry name" value="Thymidylat_synt"/>
    <property type="match status" value="1"/>
</dbReference>
<feature type="active site" evidence="9">
    <location>
        <position position="184"/>
    </location>
</feature>
<dbReference type="InterPro" id="IPR000398">
    <property type="entry name" value="Thymidylate_synthase"/>
</dbReference>